<dbReference type="CDD" id="cd02513">
    <property type="entry name" value="CMP-NeuAc_Synthase"/>
    <property type="match status" value="1"/>
</dbReference>
<sequence>MAITSKILGLITARGGSKRLPGKNIREFLGRPLLAWTIDTAKKSGVLDRLILSTDDLAIADIGRRYSAEIPFMRPPELATDTASSFSVVQYTVDRLKKDEGYVAPWIILFEPTSPGRQPFHIREVADVMKAGTCDTILGVSEMPGHYNPFKAFGMSPENTLARWHDAKPVKEVLGVLRNQDMPKSYFLNSSIYAFKTANLYEKDPNLWGRNVYGYVMDYKYSMDIDTTEEWKIAEMKMRAVLSESEEGVLV</sequence>
<dbReference type="InterPro" id="IPR029044">
    <property type="entry name" value="Nucleotide-diphossugar_trans"/>
</dbReference>
<dbReference type="GO" id="GO:0008781">
    <property type="term" value="F:N-acylneuraminate cytidylyltransferase activity"/>
    <property type="evidence" value="ECO:0007669"/>
    <property type="project" value="TreeGrafter"/>
</dbReference>
<dbReference type="PANTHER" id="PTHR21485">
    <property type="entry name" value="HAD SUPERFAMILY MEMBERS CMAS AND KDSC"/>
    <property type="match status" value="1"/>
</dbReference>
<dbReference type="AlphaFoldDB" id="A0A1G2KRU5"/>
<reference evidence="1 2" key="1">
    <citation type="journal article" date="2016" name="Nat. Commun.">
        <title>Thousands of microbial genomes shed light on interconnected biogeochemical processes in an aquifer system.</title>
        <authorList>
            <person name="Anantharaman K."/>
            <person name="Brown C.T."/>
            <person name="Hug L.A."/>
            <person name="Sharon I."/>
            <person name="Castelle C.J."/>
            <person name="Probst A.J."/>
            <person name="Thomas B.C."/>
            <person name="Singh A."/>
            <person name="Wilkins M.J."/>
            <person name="Karaoz U."/>
            <person name="Brodie E.L."/>
            <person name="Williams K.H."/>
            <person name="Hubbard S.S."/>
            <person name="Banfield J.F."/>
        </authorList>
    </citation>
    <scope>NUCLEOTIDE SEQUENCE [LARGE SCALE GENOMIC DNA]</scope>
</reference>
<evidence type="ECO:0008006" key="3">
    <source>
        <dbReference type="Google" id="ProtNLM"/>
    </source>
</evidence>
<evidence type="ECO:0000313" key="1">
    <source>
        <dbReference type="EMBL" id="OHA02110.1"/>
    </source>
</evidence>
<accession>A0A1G2KRU5</accession>
<dbReference type="Pfam" id="PF02348">
    <property type="entry name" value="CTP_transf_3"/>
    <property type="match status" value="1"/>
</dbReference>
<dbReference type="SUPFAM" id="SSF53448">
    <property type="entry name" value="Nucleotide-diphospho-sugar transferases"/>
    <property type="match status" value="1"/>
</dbReference>
<dbReference type="InterPro" id="IPR003329">
    <property type="entry name" value="Cytidylyl_trans"/>
</dbReference>
<protein>
    <recommendedName>
        <fullName evidence="3">Pseudaminic acid cytidylyltransferase</fullName>
    </recommendedName>
</protein>
<dbReference type="EMBL" id="MHQL01000045">
    <property type="protein sequence ID" value="OHA02110.1"/>
    <property type="molecule type" value="Genomic_DNA"/>
</dbReference>
<comment type="caution">
    <text evidence="1">The sequence shown here is derived from an EMBL/GenBank/DDBJ whole genome shotgun (WGS) entry which is preliminary data.</text>
</comment>
<dbReference type="Proteomes" id="UP000177811">
    <property type="component" value="Unassembled WGS sequence"/>
</dbReference>
<dbReference type="InterPro" id="IPR050793">
    <property type="entry name" value="CMP-NeuNAc_synthase"/>
</dbReference>
<gene>
    <name evidence="1" type="ORF">A3C16_04840</name>
</gene>
<name>A0A1G2KRU5_9BACT</name>
<dbReference type="PANTHER" id="PTHR21485:SF6">
    <property type="entry name" value="N-ACYLNEURAMINATE CYTIDYLYLTRANSFERASE-RELATED"/>
    <property type="match status" value="1"/>
</dbReference>
<proteinExistence type="predicted"/>
<dbReference type="Gene3D" id="3.90.550.10">
    <property type="entry name" value="Spore Coat Polysaccharide Biosynthesis Protein SpsA, Chain A"/>
    <property type="match status" value="1"/>
</dbReference>
<organism evidence="1 2">
    <name type="scientific">Candidatus Sungbacteria bacterium RIFCSPHIGHO2_02_FULL_51_29</name>
    <dbReference type="NCBI Taxonomy" id="1802273"/>
    <lineage>
        <taxon>Bacteria</taxon>
        <taxon>Candidatus Sungiibacteriota</taxon>
    </lineage>
</organism>
<evidence type="ECO:0000313" key="2">
    <source>
        <dbReference type="Proteomes" id="UP000177811"/>
    </source>
</evidence>